<name>A0A9K3JM23_HELAN</name>
<keyword evidence="3" id="KW-1185">Reference proteome</keyword>
<evidence type="ECO:0000313" key="3">
    <source>
        <dbReference type="Proteomes" id="UP000215914"/>
    </source>
</evidence>
<gene>
    <name evidence="2" type="ORF">HanXRQr2_Chr02g0055381</name>
</gene>
<reference evidence="2" key="2">
    <citation type="submission" date="2020-06" db="EMBL/GenBank/DDBJ databases">
        <title>Helianthus annuus Genome sequencing and assembly Release 2.</title>
        <authorList>
            <person name="Gouzy J."/>
            <person name="Langlade N."/>
            <person name="Munos S."/>
        </authorList>
    </citation>
    <scope>NUCLEOTIDE SEQUENCE</scope>
    <source>
        <tissue evidence="2">Leaves</tissue>
    </source>
</reference>
<evidence type="ECO:0000313" key="2">
    <source>
        <dbReference type="EMBL" id="KAF5817634.1"/>
    </source>
</evidence>
<accession>A0A9K3JM23</accession>
<keyword evidence="1" id="KW-0732">Signal</keyword>
<evidence type="ECO:0008006" key="4">
    <source>
        <dbReference type="Google" id="ProtNLM"/>
    </source>
</evidence>
<dbReference type="AlphaFoldDB" id="A0A9K3JM23"/>
<comment type="caution">
    <text evidence="2">The sequence shown here is derived from an EMBL/GenBank/DDBJ whole genome shotgun (WGS) entry which is preliminary data.</text>
</comment>
<feature type="chain" id="PRO_5039896677" description="Secreted protein" evidence="1">
    <location>
        <begin position="18"/>
        <end position="96"/>
    </location>
</feature>
<sequence>MFGVVVVVAVVCDRLTAVETTGVPTTVVFTTDVLTSAVFCLLTGGDCDFGGDGGKAVDEVCVEVVCVEVRADVETTEVPTAVDTTEVTTPVLGGGF</sequence>
<dbReference type="Gramene" id="mRNA:HanXRQr2_Chr02g0055381">
    <property type="protein sequence ID" value="mRNA:HanXRQr2_Chr02g0055381"/>
    <property type="gene ID" value="HanXRQr2_Chr02g0055381"/>
</dbReference>
<reference evidence="2" key="1">
    <citation type="journal article" date="2017" name="Nature">
        <title>The sunflower genome provides insights into oil metabolism, flowering and Asterid evolution.</title>
        <authorList>
            <person name="Badouin H."/>
            <person name="Gouzy J."/>
            <person name="Grassa C.J."/>
            <person name="Murat F."/>
            <person name="Staton S.E."/>
            <person name="Cottret L."/>
            <person name="Lelandais-Briere C."/>
            <person name="Owens G.L."/>
            <person name="Carrere S."/>
            <person name="Mayjonade B."/>
            <person name="Legrand L."/>
            <person name="Gill N."/>
            <person name="Kane N.C."/>
            <person name="Bowers J.E."/>
            <person name="Hubner S."/>
            <person name="Bellec A."/>
            <person name="Berard A."/>
            <person name="Berges H."/>
            <person name="Blanchet N."/>
            <person name="Boniface M.C."/>
            <person name="Brunel D."/>
            <person name="Catrice O."/>
            <person name="Chaidir N."/>
            <person name="Claudel C."/>
            <person name="Donnadieu C."/>
            <person name="Faraut T."/>
            <person name="Fievet G."/>
            <person name="Helmstetter N."/>
            <person name="King M."/>
            <person name="Knapp S.J."/>
            <person name="Lai Z."/>
            <person name="Le Paslier M.C."/>
            <person name="Lippi Y."/>
            <person name="Lorenzon L."/>
            <person name="Mandel J.R."/>
            <person name="Marage G."/>
            <person name="Marchand G."/>
            <person name="Marquand E."/>
            <person name="Bret-Mestries E."/>
            <person name="Morien E."/>
            <person name="Nambeesan S."/>
            <person name="Nguyen T."/>
            <person name="Pegot-Espagnet P."/>
            <person name="Pouilly N."/>
            <person name="Raftis F."/>
            <person name="Sallet E."/>
            <person name="Schiex T."/>
            <person name="Thomas J."/>
            <person name="Vandecasteele C."/>
            <person name="Vares D."/>
            <person name="Vear F."/>
            <person name="Vautrin S."/>
            <person name="Crespi M."/>
            <person name="Mangin B."/>
            <person name="Burke J.M."/>
            <person name="Salse J."/>
            <person name="Munos S."/>
            <person name="Vincourt P."/>
            <person name="Rieseberg L.H."/>
            <person name="Langlade N.B."/>
        </authorList>
    </citation>
    <scope>NUCLEOTIDE SEQUENCE</scope>
    <source>
        <tissue evidence="2">Leaves</tissue>
    </source>
</reference>
<protein>
    <recommendedName>
        <fullName evidence="4">Secreted protein</fullName>
    </recommendedName>
</protein>
<dbReference type="EMBL" id="MNCJ02000317">
    <property type="protein sequence ID" value="KAF5817634.1"/>
    <property type="molecule type" value="Genomic_DNA"/>
</dbReference>
<proteinExistence type="predicted"/>
<organism evidence="2 3">
    <name type="scientific">Helianthus annuus</name>
    <name type="common">Common sunflower</name>
    <dbReference type="NCBI Taxonomy" id="4232"/>
    <lineage>
        <taxon>Eukaryota</taxon>
        <taxon>Viridiplantae</taxon>
        <taxon>Streptophyta</taxon>
        <taxon>Embryophyta</taxon>
        <taxon>Tracheophyta</taxon>
        <taxon>Spermatophyta</taxon>
        <taxon>Magnoliopsida</taxon>
        <taxon>eudicotyledons</taxon>
        <taxon>Gunneridae</taxon>
        <taxon>Pentapetalae</taxon>
        <taxon>asterids</taxon>
        <taxon>campanulids</taxon>
        <taxon>Asterales</taxon>
        <taxon>Asteraceae</taxon>
        <taxon>Asteroideae</taxon>
        <taxon>Heliantheae alliance</taxon>
        <taxon>Heliantheae</taxon>
        <taxon>Helianthus</taxon>
    </lineage>
</organism>
<evidence type="ECO:0000256" key="1">
    <source>
        <dbReference type="SAM" id="SignalP"/>
    </source>
</evidence>
<feature type="signal peptide" evidence="1">
    <location>
        <begin position="1"/>
        <end position="17"/>
    </location>
</feature>
<dbReference type="Proteomes" id="UP000215914">
    <property type="component" value="Unassembled WGS sequence"/>
</dbReference>